<dbReference type="EMBL" id="CP030750">
    <property type="protein sequence ID" value="AXA27561.1"/>
    <property type="molecule type" value="Genomic_DNA"/>
</dbReference>
<reference evidence="1 2" key="1">
    <citation type="submission" date="2018-06" db="EMBL/GenBank/DDBJ databases">
        <title>The genome of Pseudomonas putida NX-1, a lignin degrader.</title>
        <authorList>
            <person name="Xu Z."/>
        </authorList>
    </citation>
    <scope>NUCLEOTIDE SEQUENCE [LARGE SCALE GENOMIC DNA]</scope>
    <source>
        <strain evidence="1 2">NX-1</strain>
    </source>
</reference>
<organism evidence="1 2">
    <name type="scientific">Pseudomonas putida</name>
    <name type="common">Arthrobacter siderocapsulatus</name>
    <dbReference type="NCBI Taxonomy" id="303"/>
    <lineage>
        <taxon>Bacteria</taxon>
        <taxon>Pseudomonadati</taxon>
        <taxon>Pseudomonadota</taxon>
        <taxon>Gammaproteobacteria</taxon>
        <taxon>Pseudomonadales</taxon>
        <taxon>Pseudomonadaceae</taxon>
        <taxon>Pseudomonas</taxon>
    </lineage>
</organism>
<proteinExistence type="predicted"/>
<sequence length="49" mass="4931">MRECHSAFVGAGLPANTGGAGAIHRGDLFAGKSERRTAAPTGIGLVFGF</sequence>
<evidence type="ECO:0000313" key="2">
    <source>
        <dbReference type="Proteomes" id="UP000251617"/>
    </source>
</evidence>
<accession>A0AAD0PGM7</accession>
<dbReference type="Proteomes" id="UP000251617">
    <property type="component" value="Chromosome"/>
</dbReference>
<gene>
    <name evidence="1" type="ORF">C1S65_07820</name>
</gene>
<name>A0AAD0PGM7_PSEPU</name>
<protein>
    <submittedName>
        <fullName evidence="1">Diguanylate cyclase</fullName>
    </submittedName>
</protein>
<dbReference type="AlphaFoldDB" id="A0AAD0PGM7"/>
<evidence type="ECO:0000313" key="1">
    <source>
        <dbReference type="EMBL" id="AXA27561.1"/>
    </source>
</evidence>